<reference evidence="2 3" key="1">
    <citation type="submission" date="2018-05" db="EMBL/GenBank/DDBJ databases">
        <title>A metagenomic window into the 2 km-deep terrestrial subsurface aquifer revealed taxonomically and functionally diverse microbial community comprising novel uncultured bacterial lineages.</title>
        <authorList>
            <person name="Kadnikov V.V."/>
            <person name="Mardanov A.V."/>
            <person name="Beletsky A.V."/>
            <person name="Banks D."/>
            <person name="Pimenov N.V."/>
            <person name="Frank Y.A."/>
            <person name="Karnachuk O.V."/>
            <person name="Ravin N.V."/>
        </authorList>
    </citation>
    <scope>NUCLEOTIDE SEQUENCE [LARGE SCALE GENOMIC DNA]</scope>
    <source>
        <strain evidence="2">BY</strain>
    </source>
</reference>
<evidence type="ECO:0000256" key="1">
    <source>
        <dbReference type="SAM" id="MobiDB-lite"/>
    </source>
</evidence>
<dbReference type="KEGG" id="schv:BRCON_0327"/>
<evidence type="ECO:0000313" key="2">
    <source>
        <dbReference type="EMBL" id="AXA35104.1"/>
    </source>
</evidence>
<proteinExistence type="predicted"/>
<gene>
    <name evidence="2" type="ORF">BRCON_0327</name>
</gene>
<feature type="region of interest" description="Disordered" evidence="1">
    <location>
        <begin position="1"/>
        <end position="20"/>
    </location>
</feature>
<accession>A0A2Z4Y242</accession>
<organism evidence="2 3">
    <name type="scientific">Sumerlaea chitinivorans</name>
    <dbReference type="NCBI Taxonomy" id="2250252"/>
    <lineage>
        <taxon>Bacteria</taxon>
        <taxon>Candidatus Sumerlaeota</taxon>
        <taxon>Candidatus Sumerlaeia</taxon>
        <taxon>Candidatus Sumerlaeales</taxon>
        <taxon>Candidatus Sumerlaeaceae</taxon>
        <taxon>Candidatus Sumerlaea</taxon>
    </lineage>
</organism>
<dbReference type="Proteomes" id="UP000262583">
    <property type="component" value="Chromosome"/>
</dbReference>
<dbReference type="EMBL" id="CP030759">
    <property type="protein sequence ID" value="AXA35104.1"/>
    <property type="molecule type" value="Genomic_DNA"/>
</dbReference>
<dbReference type="AlphaFoldDB" id="A0A2Z4Y242"/>
<sequence>MNTPAPPHIGIQPNNKLFPRSAGAEYRTLPYSRAETQWHKTQET</sequence>
<evidence type="ECO:0000313" key="3">
    <source>
        <dbReference type="Proteomes" id="UP000262583"/>
    </source>
</evidence>
<name>A0A2Z4Y242_SUMC1</name>
<protein>
    <submittedName>
        <fullName evidence="2">Uncharacterized protein</fullName>
    </submittedName>
</protein>